<dbReference type="EMBL" id="NMWU01000002">
    <property type="protein sequence ID" value="PLS32105.1"/>
    <property type="molecule type" value="Genomic_DNA"/>
</dbReference>
<reference evidence="1 2" key="1">
    <citation type="submission" date="2017-07" db="EMBL/GenBank/DDBJ databases">
        <title>Bifidobacterium novel species.</title>
        <authorList>
            <person name="Lugli G.A."/>
            <person name="Milani C."/>
            <person name="Duranti S."/>
            <person name="Mangifesta M."/>
        </authorList>
    </citation>
    <scope>NUCLEOTIDE SEQUENCE [LARGE SCALE GENOMIC DNA]</scope>
    <source>
        <strain evidence="2">Uis1B</strain>
    </source>
</reference>
<sequence>MAQGAWHTAVGFILEDSDADVTREREAARQIAGRILRAAAHSMQQGQPQPLTLRLPADSQTAAITGASLLLLAQQIDPAAAHVGQRWQRPAARHDR</sequence>
<name>A0A2N5JD52_9BIFI</name>
<protein>
    <submittedName>
        <fullName evidence="1">Uncharacterized protein</fullName>
    </submittedName>
</protein>
<proteinExistence type="predicted"/>
<comment type="caution">
    <text evidence="1">The sequence shown here is derived from an EMBL/GenBank/DDBJ whole genome shotgun (WGS) entry which is preliminary data.</text>
</comment>
<organism evidence="1 2">
    <name type="scientific">Bifidobacterium margollesii</name>
    <dbReference type="NCBI Taxonomy" id="2020964"/>
    <lineage>
        <taxon>Bacteria</taxon>
        <taxon>Bacillati</taxon>
        <taxon>Actinomycetota</taxon>
        <taxon>Actinomycetes</taxon>
        <taxon>Bifidobacteriales</taxon>
        <taxon>Bifidobacteriaceae</taxon>
        <taxon>Bifidobacterium</taxon>
    </lineage>
</organism>
<gene>
    <name evidence="1" type="ORF">Uis1B_0198</name>
</gene>
<evidence type="ECO:0000313" key="2">
    <source>
        <dbReference type="Proteomes" id="UP000235050"/>
    </source>
</evidence>
<dbReference type="AlphaFoldDB" id="A0A2N5JD52"/>
<keyword evidence="2" id="KW-1185">Reference proteome</keyword>
<dbReference type="RefSeq" id="WP_101614686.1">
    <property type="nucleotide sequence ID" value="NZ_NMWU01000002.1"/>
</dbReference>
<dbReference type="Proteomes" id="UP000235050">
    <property type="component" value="Unassembled WGS sequence"/>
</dbReference>
<accession>A0A2N5JD52</accession>
<evidence type="ECO:0000313" key="1">
    <source>
        <dbReference type="EMBL" id="PLS32105.1"/>
    </source>
</evidence>